<organism evidence="5 6">
    <name type="scientific">Saccharopolyspora gregorii</name>
    <dbReference type="NCBI Taxonomy" id="33914"/>
    <lineage>
        <taxon>Bacteria</taxon>
        <taxon>Bacillati</taxon>
        <taxon>Actinomycetota</taxon>
        <taxon>Actinomycetes</taxon>
        <taxon>Pseudonocardiales</taxon>
        <taxon>Pseudonocardiaceae</taxon>
        <taxon>Saccharopolyspora</taxon>
    </lineage>
</organism>
<keyword evidence="6" id="KW-1185">Reference proteome</keyword>
<dbReference type="PANTHER" id="PTHR43464:SF19">
    <property type="entry name" value="UBIQUINONE BIOSYNTHESIS O-METHYLTRANSFERASE, MITOCHONDRIAL"/>
    <property type="match status" value="1"/>
</dbReference>
<accession>A0ABP6RQR0</accession>
<evidence type="ECO:0000313" key="5">
    <source>
        <dbReference type="EMBL" id="GAA3359401.1"/>
    </source>
</evidence>
<dbReference type="Pfam" id="PF13649">
    <property type="entry name" value="Methyltransf_25"/>
    <property type="match status" value="1"/>
</dbReference>
<dbReference type="GO" id="GO:0032259">
    <property type="term" value="P:methylation"/>
    <property type="evidence" value="ECO:0007669"/>
    <property type="project" value="UniProtKB-KW"/>
</dbReference>
<evidence type="ECO:0000259" key="4">
    <source>
        <dbReference type="Pfam" id="PF13649"/>
    </source>
</evidence>
<protein>
    <submittedName>
        <fullName evidence="5">Class I SAM-dependent methyltransferase</fullName>
    </submittedName>
</protein>
<dbReference type="SUPFAM" id="SSF53335">
    <property type="entry name" value="S-adenosyl-L-methionine-dependent methyltransferases"/>
    <property type="match status" value="1"/>
</dbReference>
<dbReference type="CDD" id="cd02440">
    <property type="entry name" value="AdoMet_MTases"/>
    <property type="match status" value="1"/>
</dbReference>
<keyword evidence="3" id="KW-0949">S-adenosyl-L-methionine</keyword>
<gene>
    <name evidence="5" type="ORF">GCM10020366_35260</name>
</gene>
<evidence type="ECO:0000256" key="1">
    <source>
        <dbReference type="ARBA" id="ARBA00022603"/>
    </source>
</evidence>
<dbReference type="RefSeq" id="WP_344927923.1">
    <property type="nucleotide sequence ID" value="NZ_BAAAYK010000038.1"/>
</dbReference>
<dbReference type="Gene3D" id="3.40.50.150">
    <property type="entry name" value="Vaccinia Virus protein VP39"/>
    <property type="match status" value="1"/>
</dbReference>
<comment type="caution">
    <text evidence="5">The sequence shown here is derived from an EMBL/GenBank/DDBJ whole genome shotgun (WGS) entry which is preliminary data.</text>
</comment>
<dbReference type="InterPro" id="IPR029063">
    <property type="entry name" value="SAM-dependent_MTases_sf"/>
</dbReference>
<evidence type="ECO:0000313" key="6">
    <source>
        <dbReference type="Proteomes" id="UP001500483"/>
    </source>
</evidence>
<feature type="domain" description="Methyltransferase" evidence="4">
    <location>
        <begin position="43"/>
        <end position="135"/>
    </location>
</feature>
<dbReference type="GO" id="GO:0008168">
    <property type="term" value="F:methyltransferase activity"/>
    <property type="evidence" value="ECO:0007669"/>
    <property type="project" value="UniProtKB-KW"/>
</dbReference>
<name>A0ABP6RQR0_9PSEU</name>
<dbReference type="PANTHER" id="PTHR43464">
    <property type="entry name" value="METHYLTRANSFERASE"/>
    <property type="match status" value="1"/>
</dbReference>
<dbReference type="EMBL" id="BAAAYK010000038">
    <property type="protein sequence ID" value="GAA3359401.1"/>
    <property type="molecule type" value="Genomic_DNA"/>
</dbReference>
<sequence>MENTVPSTTFDEFYAAGDPPWVIGEPQPAVVELERSGGFRGAVLDLGCGTGEHTVLLAGRGYDVLGADSSPNALERARANGARRGVEARFELADALRLRGERRFDVVLDSALFHVFGPADRSAYARSLRAVTEPGSVVHVLALADVAESIGPTVHRDDFAAAFTDGWDVEEVRRTTYRGIASGDNARRLDVTDGAVVDSAAHLARIRRR</sequence>
<dbReference type="Proteomes" id="UP001500483">
    <property type="component" value="Unassembled WGS sequence"/>
</dbReference>
<reference evidence="6" key="1">
    <citation type="journal article" date="2019" name="Int. J. Syst. Evol. Microbiol.">
        <title>The Global Catalogue of Microorganisms (GCM) 10K type strain sequencing project: providing services to taxonomists for standard genome sequencing and annotation.</title>
        <authorList>
            <consortium name="The Broad Institute Genomics Platform"/>
            <consortium name="The Broad Institute Genome Sequencing Center for Infectious Disease"/>
            <person name="Wu L."/>
            <person name="Ma J."/>
        </authorList>
    </citation>
    <scope>NUCLEOTIDE SEQUENCE [LARGE SCALE GENOMIC DNA]</scope>
    <source>
        <strain evidence="6">JCM 9687</strain>
    </source>
</reference>
<evidence type="ECO:0000256" key="2">
    <source>
        <dbReference type="ARBA" id="ARBA00022679"/>
    </source>
</evidence>
<keyword evidence="2" id="KW-0808">Transferase</keyword>
<proteinExistence type="predicted"/>
<keyword evidence="1 5" id="KW-0489">Methyltransferase</keyword>
<evidence type="ECO:0000256" key="3">
    <source>
        <dbReference type="ARBA" id="ARBA00022691"/>
    </source>
</evidence>
<dbReference type="InterPro" id="IPR041698">
    <property type="entry name" value="Methyltransf_25"/>
</dbReference>